<evidence type="ECO:0000313" key="3">
    <source>
        <dbReference type="EMBL" id="KRR27192.1"/>
    </source>
</evidence>
<evidence type="ECO:0000256" key="1">
    <source>
        <dbReference type="ARBA" id="ARBA00023125"/>
    </source>
</evidence>
<dbReference type="PROSITE" id="PS50943">
    <property type="entry name" value="HTH_CROC1"/>
    <property type="match status" value="1"/>
</dbReference>
<dbReference type="GO" id="GO:0003677">
    <property type="term" value="F:DNA binding"/>
    <property type="evidence" value="ECO:0007669"/>
    <property type="project" value="UniProtKB-KW"/>
</dbReference>
<dbReference type="Gene3D" id="1.10.260.40">
    <property type="entry name" value="lambda repressor-like DNA-binding domains"/>
    <property type="match status" value="1"/>
</dbReference>
<dbReference type="SUPFAM" id="SSF47413">
    <property type="entry name" value="lambda repressor-like DNA-binding domains"/>
    <property type="match status" value="1"/>
</dbReference>
<dbReference type="Proteomes" id="UP000052023">
    <property type="component" value="Unassembled WGS sequence"/>
</dbReference>
<dbReference type="PANTHER" id="PTHR36924">
    <property type="entry name" value="ANTITOXIN HIGA-1"/>
    <property type="match status" value="1"/>
</dbReference>
<proteinExistence type="predicted"/>
<evidence type="ECO:0000259" key="2">
    <source>
        <dbReference type="PROSITE" id="PS50943"/>
    </source>
</evidence>
<gene>
    <name evidence="3" type="ORF">CQ13_22235</name>
</gene>
<evidence type="ECO:0000313" key="4">
    <source>
        <dbReference type="Proteomes" id="UP000052023"/>
    </source>
</evidence>
<keyword evidence="4" id="KW-1185">Reference proteome</keyword>
<keyword evidence="1" id="KW-0238">DNA-binding</keyword>
<feature type="domain" description="HTH cro/C1-type" evidence="2">
    <location>
        <begin position="12"/>
        <end position="66"/>
    </location>
</feature>
<dbReference type="OrthoDB" id="3174593at2"/>
<dbReference type="SMART" id="SM00530">
    <property type="entry name" value="HTH_XRE"/>
    <property type="match status" value="1"/>
</dbReference>
<organism evidence="3 4">
    <name type="scientific">Bradyrhizobium retamae</name>
    <dbReference type="NCBI Taxonomy" id="1300035"/>
    <lineage>
        <taxon>Bacteria</taxon>
        <taxon>Pseudomonadati</taxon>
        <taxon>Pseudomonadota</taxon>
        <taxon>Alphaproteobacteria</taxon>
        <taxon>Hyphomicrobiales</taxon>
        <taxon>Nitrobacteraceae</taxon>
        <taxon>Bradyrhizobium</taxon>
    </lineage>
</organism>
<dbReference type="AlphaFoldDB" id="A0A0R3N3Y0"/>
<dbReference type="EMBL" id="LLYA01000113">
    <property type="protein sequence ID" value="KRR27192.1"/>
    <property type="molecule type" value="Genomic_DNA"/>
</dbReference>
<dbReference type="NCBIfam" id="TIGR02607">
    <property type="entry name" value="antidote_HigA"/>
    <property type="match status" value="1"/>
</dbReference>
<sequence length="105" mass="11684">MPRTPIHPGEHLAEELRELGLSAAELSRQIDVPVNRITGIIHGQRGITADTALRLGHWFGTSPQFWMNLQQNYELRLAESEVGAKIAVLPRRAIRPTGRKLGKTA</sequence>
<dbReference type="PANTHER" id="PTHR36924:SF1">
    <property type="entry name" value="ANTITOXIN HIGA-1"/>
    <property type="match status" value="1"/>
</dbReference>
<name>A0A0R3N3Y0_9BRAD</name>
<reference evidence="3 4" key="1">
    <citation type="submission" date="2014-03" db="EMBL/GenBank/DDBJ databases">
        <title>Bradyrhizobium valentinum sp. nov., isolated from effective nodules of Lupinus mariae-josephae, a lupine endemic of basic-lime soils in Eastern Spain.</title>
        <authorList>
            <person name="Duran D."/>
            <person name="Rey L."/>
            <person name="Navarro A."/>
            <person name="Busquets A."/>
            <person name="Imperial J."/>
            <person name="Ruiz-Argueso T."/>
        </authorList>
    </citation>
    <scope>NUCLEOTIDE SEQUENCE [LARGE SCALE GENOMIC DNA]</scope>
    <source>
        <strain evidence="3 4">Ro19</strain>
    </source>
</reference>
<dbReference type="InterPro" id="IPR013430">
    <property type="entry name" value="Toxin_antidote_HigA"/>
</dbReference>
<accession>A0A0R3N3Y0</accession>
<dbReference type="InterPro" id="IPR010982">
    <property type="entry name" value="Lambda_DNA-bd_dom_sf"/>
</dbReference>
<comment type="caution">
    <text evidence="3">The sequence shown here is derived from an EMBL/GenBank/DDBJ whole genome shotgun (WGS) entry which is preliminary data.</text>
</comment>
<dbReference type="InterPro" id="IPR001387">
    <property type="entry name" value="Cro/C1-type_HTH"/>
</dbReference>
<protein>
    <submittedName>
        <fullName evidence="3">XRE family transcriptional regulator</fullName>
    </submittedName>
</protein>
<dbReference type="Pfam" id="PF01381">
    <property type="entry name" value="HTH_3"/>
    <property type="match status" value="1"/>
</dbReference>
<dbReference type="RefSeq" id="WP_057843610.1">
    <property type="nucleotide sequence ID" value="NZ_LLYA01000113.1"/>
</dbReference>